<gene>
    <name evidence="1" type="ORF">Clopa_3441</name>
</gene>
<sequence length="148" mass="17563">MKLENKIEEIINNGKWIKNDIGMGRVQCIKPVKDSKEMLVIIVSDTLSTPISCRVEKIIIANGEIIVFYDGEYIQRVEKDEYDRYRNFLNENEWDAIFRHDPVKHLYENHMISEEKGLYAEMHETLEKYMQSGYDTEASEFLCKKYNL</sequence>
<dbReference type="Proteomes" id="UP000013523">
    <property type="component" value="Chromosome"/>
</dbReference>
<reference evidence="1 2" key="1">
    <citation type="submission" date="2012-01" db="EMBL/GenBank/DDBJ databases">
        <title>Complete sequence of chromosome of Clostridium pasteurianum BC1.</title>
        <authorList>
            <consortium name="US DOE Joint Genome Institute"/>
            <person name="Lucas S."/>
            <person name="Han J."/>
            <person name="Lapidus A."/>
            <person name="Cheng J.-F."/>
            <person name="Goodwin L."/>
            <person name="Pitluck S."/>
            <person name="Peters L."/>
            <person name="Mikhailova N."/>
            <person name="Teshima H."/>
            <person name="Detter J.C."/>
            <person name="Han C."/>
            <person name="Tapia R."/>
            <person name="Land M."/>
            <person name="Hauser L."/>
            <person name="Kyrpides N."/>
            <person name="Ivanova N."/>
            <person name="Pagani I."/>
            <person name="Dunn J."/>
            <person name="Taghavi S."/>
            <person name="Francis A."/>
            <person name="van der Lelie D."/>
            <person name="Woyke T."/>
        </authorList>
    </citation>
    <scope>NUCLEOTIDE SEQUENCE [LARGE SCALE GENOMIC DNA]</scope>
    <source>
        <strain evidence="1 2">BC1</strain>
    </source>
</reference>
<dbReference type="RefSeq" id="WP_015616515.1">
    <property type="nucleotide sequence ID" value="NC_021182.1"/>
</dbReference>
<organism evidence="1 2">
    <name type="scientific">Clostridium pasteurianum BC1</name>
    <dbReference type="NCBI Taxonomy" id="86416"/>
    <lineage>
        <taxon>Bacteria</taxon>
        <taxon>Bacillati</taxon>
        <taxon>Bacillota</taxon>
        <taxon>Clostridia</taxon>
        <taxon>Eubacteriales</taxon>
        <taxon>Clostridiaceae</taxon>
        <taxon>Clostridium</taxon>
    </lineage>
</organism>
<evidence type="ECO:0000313" key="2">
    <source>
        <dbReference type="Proteomes" id="UP000013523"/>
    </source>
</evidence>
<accession>R4K941</accession>
<evidence type="ECO:0000313" key="1">
    <source>
        <dbReference type="EMBL" id="AGK98231.1"/>
    </source>
</evidence>
<dbReference type="PATRIC" id="fig|86416.3.peg.3435"/>
<name>R4K941_CLOPA</name>
<dbReference type="eggNOG" id="ENOG5030H78">
    <property type="taxonomic scope" value="Bacteria"/>
</dbReference>
<proteinExistence type="predicted"/>
<keyword evidence="2" id="KW-1185">Reference proteome</keyword>
<dbReference type="STRING" id="86416.Clopa_3441"/>
<dbReference type="HOGENOM" id="CLU_1755642_0_0_9"/>
<dbReference type="KEGG" id="cpas:Clopa_3441"/>
<dbReference type="OrthoDB" id="1936804at2"/>
<dbReference type="AlphaFoldDB" id="R4K941"/>
<dbReference type="EMBL" id="CP003261">
    <property type="protein sequence ID" value="AGK98231.1"/>
    <property type="molecule type" value="Genomic_DNA"/>
</dbReference>
<protein>
    <submittedName>
        <fullName evidence="1">Uncharacterized protein</fullName>
    </submittedName>
</protein>